<dbReference type="InterPro" id="IPR000477">
    <property type="entry name" value="RT_dom"/>
</dbReference>
<evidence type="ECO:0000313" key="10">
    <source>
        <dbReference type="EMBL" id="KAL1259052.1"/>
    </source>
</evidence>
<dbReference type="PANTHER" id="PTHR37984:SF5">
    <property type="entry name" value="PROTEIN NYNRIN-LIKE"/>
    <property type="match status" value="1"/>
</dbReference>
<dbReference type="PANTHER" id="PTHR37984">
    <property type="entry name" value="PROTEIN CBG26694"/>
    <property type="match status" value="1"/>
</dbReference>
<keyword evidence="8" id="KW-0695">RNA-directed DNA polymerase</keyword>
<dbReference type="Proteomes" id="UP001558613">
    <property type="component" value="Unassembled WGS sequence"/>
</dbReference>
<evidence type="ECO:0000256" key="7">
    <source>
        <dbReference type="ARBA" id="ARBA00022801"/>
    </source>
</evidence>
<evidence type="ECO:0000256" key="3">
    <source>
        <dbReference type="ARBA" id="ARBA00022679"/>
    </source>
</evidence>
<dbReference type="InterPro" id="IPR043128">
    <property type="entry name" value="Rev_trsase/Diguanyl_cyclase"/>
</dbReference>
<name>A0ABR3M1P6_9TELE</name>
<dbReference type="Gene3D" id="3.30.70.270">
    <property type="match status" value="2"/>
</dbReference>
<protein>
    <recommendedName>
        <fullName evidence="2">ribonuclease H</fullName>
        <ecNumber evidence="2">3.1.26.4</ecNumber>
    </recommendedName>
</protein>
<dbReference type="InterPro" id="IPR050951">
    <property type="entry name" value="Retrovirus_Pol_polyprotein"/>
</dbReference>
<dbReference type="Pfam" id="PF00078">
    <property type="entry name" value="RVT_1"/>
    <property type="match status" value="1"/>
</dbReference>
<proteinExistence type="inferred from homology"/>
<evidence type="ECO:0000256" key="2">
    <source>
        <dbReference type="ARBA" id="ARBA00012180"/>
    </source>
</evidence>
<comment type="similarity">
    <text evidence="1">Belongs to the beta type-B retroviral polymerase family. HERV class-II K(HML-2) pol subfamily.</text>
</comment>
<evidence type="ECO:0000259" key="9">
    <source>
        <dbReference type="PROSITE" id="PS50878"/>
    </source>
</evidence>
<gene>
    <name evidence="10" type="ORF">QQF64_009629</name>
</gene>
<evidence type="ECO:0000313" key="11">
    <source>
        <dbReference type="Proteomes" id="UP001558613"/>
    </source>
</evidence>
<reference evidence="10 11" key="1">
    <citation type="submission" date="2023-09" db="EMBL/GenBank/DDBJ databases">
        <authorList>
            <person name="Wang M."/>
        </authorList>
    </citation>
    <scope>NUCLEOTIDE SEQUENCE [LARGE SCALE GENOMIC DNA]</scope>
    <source>
        <strain evidence="10">GT-2023</strain>
        <tissue evidence="10">Liver</tissue>
    </source>
</reference>
<evidence type="ECO:0000256" key="5">
    <source>
        <dbReference type="ARBA" id="ARBA00022722"/>
    </source>
</evidence>
<dbReference type="Gene3D" id="3.10.10.10">
    <property type="entry name" value="HIV Type 1 Reverse Transcriptase, subunit A, domain 1"/>
    <property type="match status" value="1"/>
</dbReference>
<feature type="domain" description="Reverse transcriptase" evidence="9">
    <location>
        <begin position="325"/>
        <end position="504"/>
    </location>
</feature>
<dbReference type="CDD" id="cd01647">
    <property type="entry name" value="RT_LTR"/>
    <property type="match status" value="1"/>
</dbReference>
<evidence type="ECO:0000256" key="6">
    <source>
        <dbReference type="ARBA" id="ARBA00022759"/>
    </source>
</evidence>
<dbReference type="InterPro" id="IPR043502">
    <property type="entry name" value="DNA/RNA_pol_sf"/>
</dbReference>
<dbReference type="EC" id="3.1.26.4" evidence="2"/>
<evidence type="ECO:0000256" key="1">
    <source>
        <dbReference type="ARBA" id="ARBA00010879"/>
    </source>
</evidence>
<dbReference type="Pfam" id="PF17917">
    <property type="entry name" value="RT_RNaseH"/>
    <property type="match status" value="1"/>
</dbReference>
<keyword evidence="7" id="KW-0378">Hydrolase</keyword>
<sequence length="849" mass="96059">MWKKEHLPNIRLRNVADVIDAPEGLRLVAANGQDIPYIGWMEVTFGLASNEVEIDNLVIPVLVMRGSKLHHPIIGYNVIEQMVSDKGITQPITSGFQGTTCPVVTTETVQSFIKQISAETQCEYTVKTTKENVHVPKHTSVQVECRVQSYRPKEETLLIFEPDLNSQWTEGLEFCETIVTLQPYTSPYIIVSVQNPTNHDLLLIGKTTIGTVQKVQAVYPAAVLEEPGLTPVGIKEVATDISHNCNTTWIPPVDLSHLGEPEKQIVQQMLKEEAASFSKSESDIGCIENLQLAISLKDSVPVARTYQSVPKPLYQEMKDYLHDLIAQGWVQKSKSPYASPVVCVRKKDGTLRLCIDYRELNRKTHPDRQPIPRMQDIMDSLGGNSWFSLLDQGKAYHQGFMAKESRPLTAFVTPWGLYEWIRIPFGLMNAPSAFQSCMEECLGELRDNICVPYLDDTLVFSQTFEDHVDDVRKVLQRLRQYGIKLKPSKCELFKREVRYLGRIVSEEGSKMDPADTAAVRNLKDKRPNTVGELRAVMGLLSYYRQYIKDFSKIASPLYDLLKDSEIRKEECMEKRNRQVKEKKKGVPSHRQIVWTDEHQEILEGLIDRLVEPPVLAFPDFSQPFVLHTDASNQGLGAVLYQEQGGKLRVIAYGSRTLTGAEKKYHLHSGKLEFLALKWAVTEKFRDYLYYAPTFTVYSDNNPLTYVLTSAKLNATGCRWVAELADFHFNIKYRPGKENVDADSLSRMPLDIETLIKKCTEELPSDCVEATIQSVEVPHPNLSWTAVMSLDDTVASEHAGEPLPVDEIIQAQQNDDHIGPVLQFKFLDKKPMGHEFKTLSVKSKCLLGKA</sequence>
<dbReference type="PROSITE" id="PS50878">
    <property type="entry name" value="RT_POL"/>
    <property type="match status" value="1"/>
</dbReference>
<keyword evidence="4" id="KW-0548">Nucleotidyltransferase</keyword>
<keyword evidence="6" id="KW-0255">Endonuclease</keyword>
<dbReference type="CDD" id="cd09274">
    <property type="entry name" value="RNase_HI_RT_Ty3"/>
    <property type="match status" value="1"/>
</dbReference>
<dbReference type="InterPro" id="IPR041373">
    <property type="entry name" value="RT_RNaseH"/>
</dbReference>
<accession>A0ABR3M1P6</accession>
<evidence type="ECO:0000256" key="8">
    <source>
        <dbReference type="ARBA" id="ARBA00022918"/>
    </source>
</evidence>
<evidence type="ECO:0000256" key="4">
    <source>
        <dbReference type="ARBA" id="ARBA00022695"/>
    </source>
</evidence>
<dbReference type="EMBL" id="JAYMGO010000016">
    <property type="protein sequence ID" value="KAL1259052.1"/>
    <property type="molecule type" value="Genomic_DNA"/>
</dbReference>
<keyword evidence="11" id="KW-1185">Reference proteome</keyword>
<comment type="caution">
    <text evidence="10">The sequence shown here is derived from an EMBL/GenBank/DDBJ whole genome shotgun (WGS) entry which is preliminary data.</text>
</comment>
<dbReference type="SUPFAM" id="SSF56672">
    <property type="entry name" value="DNA/RNA polymerases"/>
    <property type="match status" value="1"/>
</dbReference>
<organism evidence="10 11">
    <name type="scientific">Cirrhinus molitorella</name>
    <name type="common">mud carp</name>
    <dbReference type="NCBI Taxonomy" id="172907"/>
    <lineage>
        <taxon>Eukaryota</taxon>
        <taxon>Metazoa</taxon>
        <taxon>Chordata</taxon>
        <taxon>Craniata</taxon>
        <taxon>Vertebrata</taxon>
        <taxon>Euteleostomi</taxon>
        <taxon>Actinopterygii</taxon>
        <taxon>Neopterygii</taxon>
        <taxon>Teleostei</taxon>
        <taxon>Ostariophysi</taxon>
        <taxon>Cypriniformes</taxon>
        <taxon>Cyprinidae</taxon>
        <taxon>Labeoninae</taxon>
        <taxon>Labeonini</taxon>
        <taxon>Cirrhinus</taxon>
    </lineage>
</organism>
<keyword evidence="3" id="KW-0808">Transferase</keyword>
<keyword evidence="5" id="KW-0540">Nuclease</keyword>